<dbReference type="OrthoDB" id="27603at2759"/>
<dbReference type="GO" id="GO:0045504">
    <property type="term" value="F:dynein heavy chain binding"/>
    <property type="evidence" value="ECO:0007669"/>
    <property type="project" value="TreeGrafter"/>
</dbReference>
<dbReference type="GO" id="GO:0007018">
    <property type="term" value="P:microtubule-based movement"/>
    <property type="evidence" value="ECO:0007669"/>
    <property type="project" value="InterPro"/>
</dbReference>
<evidence type="ECO:0000256" key="3">
    <source>
        <dbReference type="ARBA" id="ARBA00022448"/>
    </source>
</evidence>
<evidence type="ECO:0000256" key="1">
    <source>
        <dbReference type="ARBA" id="ARBA00004245"/>
    </source>
</evidence>
<reference evidence="13 14" key="2">
    <citation type="submission" date="2018-11" db="EMBL/GenBank/DDBJ databases">
        <authorList>
            <consortium name="Pathogen Informatics"/>
        </authorList>
    </citation>
    <scope>NUCLEOTIDE SEQUENCE [LARGE SCALE GENOMIC DNA]</scope>
</reference>
<evidence type="ECO:0000256" key="10">
    <source>
        <dbReference type="ARBA" id="ARBA00023212"/>
    </source>
</evidence>
<dbReference type="InterPro" id="IPR027417">
    <property type="entry name" value="P-loop_NTPase"/>
</dbReference>
<feature type="region of interest" description="Disordered" evidence="12">
    <location>
        <begin position="588"/>
        <end position="658"/>
    </location>
</feature>
<dbReference type="InterPro" id="IPR022780">
    <property type="entry name" value="Dynein_light_int_chain"/>
</dbReference>
<comment type="similarity">
    <text evidence="2 11">Belongs to the dynein light intermediate chain family.</text>
</comment>
<keyword evidence="9 11" id="KW-0505">Motor protein</keyword>
<dbReference type="InterPro" id="IPR008467">
    <property type="entry name" value="Dynein1_light_intermed_chain"/>
</dbReference>
<name>A0A0R3SDB6_HYMDI</name>
<evidence type="ECO:0000256" key="12">
    <source>
        <dbReference type="SAM" id="MobiDB-lite"/>
    </source>
</evidence>
<evidence type="ECO:0000256" key="9">
    <source>
        <dbReference type="ARBA" id="ARBA00023175"/>
    </source>
</evidence>
<evidence type="ECO:0000256" key="5">
    <source>
        <dbReference type="ARBA" id="ARBA00022701"/>
    </source>
</evidence>
<dbReference type="GO" id="GO:0005874">
    <property type="term" value="C:microtubule"/>
    <property type="evidence" value="ECO:0007669"/>
    <property type="project" value="UniProtKB-KW"/>
</dbReference>
<keyword evidence="6 11" id="KW-0547">Nucleotide-binding</keyword>
<dbReference type="AlphaFoldDB" id="A0A0R3SDB6"/>
<keyword evidence="7 11" id="KW-0067">ATP-binding</keyword>
<dbReference type="Gene3D" id="3.40.50.300">
    <property type="entry name" value="P-loop containing nucleotide triphosphate hydrolases"/>
    <property type="match status" value="1"/>
</dbReference>
<gene>
    <name evidence="13" type="ORF">HDID_LOCUS2659</name>
</gene>
<accession>A0A0R3SDB6</accession>
<reference evidence="15" key="1">
    <citation type="submission" date="2017-02" db="UniProtKB">
        <authorList>
            <consortium name="WormBaseParasite"/>
        </authorList>
    </citation>
    <scope>IDENTIFICATION</scope>
</reference>
<dbReference type="STRING" id="6216.A0A0R3SDB6"/>
<comment type="subunit">
    <text evidence="11">Homodimer. The cytoplasmic dynein 1 complex consists of two catalytic heavy chains (HCs) and a number of non-catalytic subunits presented by intermediate chains (ICs).</text>
</comment>
<dbReference type="GO" id="GO:0005813">
    <property type="term" value="C:centrosome"/>
    <property type="evidence" value="ECO:0007669"/>
    <property type="project" value="TreeGrafter"/>
</dbReference>
<dbReference type="WBParaSite" id="HDID_0000266101-mRNA-1">
    <property type="protein sequence ID" value="HDID_0000266101-mRNA-1"/>
    <property type="gene ID" value="HDID_0000266101"/>
</dbReference>
<dbReference type="Proteomes" id="UP000274504">
    <property type="component" value="Unassembled WGS sequence"/>
</dbReference>
<feature type="compositionally biased region" description="Basic and acidic residues" evidence="12">
    <location>
        <begin position="436"/>
        <end position="449"/>
    </location>
</feature>
<dbReference type="GO" id="GO:0000226">
    <property type="term" value="P:microtubule cytoskeleton organization"/>
    <property type="evidence" value="ECO:0007669"/>
    <property type="project" value="TreeGrafter"/>
</dbReference>
<evidence type="ECO:0000313" key="14">
    <source>
        <dbReference type="Proteomes" id="UP000274504"/>
    </source>
</evidence>
<evidence type="ECO:0000256" key="11">
    <source>
        <dbReference type="RuleBase" id="RU366047"/>
    </source>
</evidence>
<dbReference type="GO" id="GO:0005868">
    <property type="term" value="C:cytoplasmic dynein complex"/>
    <property type="evidence" value="ECO:0007669"/>
    <property type="project" value="UniProtKB-UniRule"/>
</dbReference>
<dbReference type="PANTHER" id="PTHR12688:SF0">
    <property type="entry name" value="DYNEIN LIGHT INTERMEDIATE CHAIN"/>
    <property type="match status" value="1"/>
</dbReference>
<evidence type="ECO:0000256" key="7">
    <source>
        <dbReference type="ARBA" id="ARBA00022840"/>
    </source>
</evidence>
<dbReference type="SUPFAM" id="SSF52540">
    <property type="entry name" value="P-loop containing nucleoside triphosphate hydrolases"/>
    <property type="match status" value="1"/>
</dbReference>
<keyword evidence="8 11" id="KW-0243">Dynein</keyword>
<keyword evidence="10 11" id="KW-0206">Cytoskeleton</keyword>
<comment type="subcellular location">
    <subcellularLocation>
        <location evidence="1 11">Cytoplasm</location>
        <location evidence="1 11">Cytoskeleton</location>
    </subcellularLocation>
</comment>
<organism evidence="15">
    <name type="scientific">Hymenolepis diminuta</name>
    <name type="common">Rat tapeworm</name>
    <dbReference type="NCBI Taxonomy" id="6216"/>
    <lineage>
        <taxon>Eukaryota</taxon>
        <taxon>Metazoa</taxon>
        <taxon>Spiralia</taxon>
        <taxon>Lophotrochozoa</taxon>
        <taxon>Platyhelminthes</taxon>
        <taxon>Cestoda</taxon>
        <taxon>Eucestoda</taxon>
        <taxon>Cyclophyllidea</taxon>
        <taxon>Hymenolepididae</taxon>
        <taxon>Hymenolepis</taxon>
    </lineage>
</organism>
<sequence length="658" mass="73825">MAEETSPTPKFKRDSSLHLWSRLLREVQAKAESVHNECGLFSRRWNLLLLGKHFAGKSALISALKNEQLCRGKETCAYFEYNYIDLRDSESDNPMQISTWSLDTDSGLEKLLRYALNPRTIWNTLVLICISFGEPWKMESTIEEILEILGQHIRHMDGMDLEEMQDLQDSLERHFREYIDPTIKNSVSSTTGLPIGHRLSVTRKFSGIMKLDIGELNEDNEQDEEAEPDRPPQWNCLHPGDFRDPNCELPPLGDGAFVKKLRVPIIFVVTKTDLTENMRKVLGFTGDTFDAIELKLRQIAYKVGACLIYTSARNGTNINLLRKYLCHRLLAEEFPISAQTAEIESIFIPAGWESQGKLDTLARSIPEGLRIFPSKPSRSQRISLCNSARGNIFNICFESPHSPHRSADSQKEEKLIEAEEEQSFFSRMLNKLRASKSGEKAEGQDDKNTQADSASRKYTQQILGDMDVTETKTVNLARSTGENKGPGEAAVLSTFFNTLLTKPGGRARQNVYGRQSEYSIKADNPLLKNARWRTRFMSSDAGAKVPGVINVNDAKEPSPLPSLPTIPSLQTERVSLINVSEKVPTSNVDLKSDASIEIPTESEYGSKDSEKGEDKPECPESQDKEGPDQGIPEIAEEKKGENFTVMDVSGEISEPNIC</sequence>
<evidence type="ECO:0000313" key="13">
    <source>
        <dbReference type="EMBL" id="VDL20678.1"/>
    </source>
</evidence>
<feature type="compositionally biased region" description="Basic and acidic residues" evidence="12">
    <location>
        <begin position="604"/>
        <end position="627"/>
    </location>
</feature>
<protein>
    <recommendedName>
        <fullName evidence="11">Dynein light intermediate chain</fullName>
    </recommendedName>
</protein>
<dbReference type="GO" id="GO:0005524">
    <property type="term" value="F:ATP binding"/>
    <property type="evidence" value="ECO:0007669"/>
    <property type="project" value="UniProtKB-KW"/>
</dbReference>
<proteinExistence type="inferred from homology"/>
<evidence type="ECO:0000313" key="15">
    <source>
        <dbReference type="WBParaSite" id="HDID_0000266101-mRNA-1"/>
    </source>
</evidence>
<dbReference type="PANTHER" id="PTHR12688">
    <property type="entry name" value="DYNEIN LIGHT INTERMEDIATE CHAIN"/>
    <property type="match status" value="1"/>
</dbReference>
<dbReference type="EMBL" id="UYSG01000683">
    <property type="protein sequence ID" value="VDL20678.1"/>
    <property type="molecule type" value="Genomic_DNA"/>
</dbReference>
<evidence type="ECO:0000256" key="4">
    <source>
        <dbReference type="ARBA" id="ARBA00022490"/>
    </source>
</evidence>
<comment type="function">
    <text evidence="11">Acts as one of several non-catalytic accessory components of the cytoplasmic dynein 1 complex that are thought to be involved in linking dynein to cargos and to adapter proteins that regulate dynein function. Cytoplasmic dynein 1 acts as a motor for the intracellular retrograde motility of vesicles and organelles along microtubules. May play a role in binding dynein to membranous organelles or chromosomes.</text>
</comment>
<feature type="region of interest" description="Disordered" evidence="12">
    <location>
        <begin position="435"/>
        <end position="456"/>
    </location>
</feature>
<keyword evidence="3 11" id="KW-0813">Transport</keyword>
<evidence type="ECO:0000256" key="8">
    <source>
        <dbReference type="ARBA" id="ARBA00023017"/>
    </source>
</evidence>
<dbReference type="Pfam" id="PF05783">
    <property type="entry name" value="DLIC"/>
    <property type="match status" value="3"/>
</dbReference>
<keyword evidence="5 11" id="KW-0493">Microtubule</keyword>
<evidence type="ECO:0000256" key="2">
    <source>
        <dbReference type="ARBA" id="ARBA00006831"/>
    </source>
</evidence>
<keyword evidence="4 11" id="KW-0963">Cytoplasm</keyword>
<evidence type="ECO:0000256" key="6">
    <source>
        <dbReference type="ARBA" id="ARBA00022741"/>
    </source>
</evidence>